<comment type="caution">
    <text evidence="1">The sequence shown here is derived from an EMBL/GenBank/DDBJ whole genome shotgun (WGS) entry which is preliminary data.</text>
</comment>
<dbReference type="Pfam" id="PF14039">
    <property type="entry name" value="YusW"/>
    <property type="match status" value="1"/>
</dbReference>
<accession>A0ABW4SEY6</accession>
<reference evidence="2" key="1">
    <citation type="journal article" date="2019" name="Int. J. Syst. Evol. Microbiol.">
        <title>The Global Catalogue of Microorganisms (GCM) 10K type strain sequencing project: providing services to taxonomists for standard genome sequencing and annotation.</title>
        <authorList>
            <consortium name="The Broad Institute Genomics Platform"/>
            <consortium name="The Broad Institute Genome Sequencing Center for Infectious Disease"/>
            <person name="Wu L."/>
            <person name="Ma J."/>
        </authorList>
    </citation>
    <scope>NUCLEOTIDE SEQUENCE [LARGE SCALE GENOMIC DNA]</scope>
    <source>
        <strain evidence="2">CGMCC 4.7177</strain>
    </source>
</reference>
<evidence type="ECO:0000313" key="2">
    <source>
        <dbReference type="Proteomes" id="UP001597218"/>
    </source>
</evidence>
<dbReference type="Proteomes" id="UP001597218">
    <property type="component" value="Unassembled WGS sequence"/>
</dbReference>
<proteinExistence type="predicted"/>
<name>A0ABW4SEY6_9BACL</name>
<gene>
    <name evidence="1" type="ORF">ACFSFY_08380</name>
</gene>
<dbReference type="RefSeq" id="WP_381537101.1">
    <property type="nucleotide sequence ID" value="NZ_JBHUGI010000024.1"/>
</dbReference>
<sequence length="149" mass="17204">MKSKIAHYILLLMITLLICGACGNKNKVTKFPDGTKEKDNEPGEVYGYSEYNMTIDIKELKEAIIVEFKEGQNKTEALYENKIDNIYLHGNKALEKIGPLFENLDFDPTMDDLDMIKKASDVFEINDYTSLKLDIKFKGYDKKQLKFMK</sequence>
<dbReference type="EMBL" id="JBHUGI010000024">
    <property type="protein sequence ID" value="MFD1928073.1"/>
    <property type="molecule type" value="Genomic_DNA"/>
</dbReference>
<dbReference type="InterPro" id="IPR025623">
    <property type="entry name" value="YusW"/>
</dbReference>
<keyword evidence="2" id="KW-1185">Reference proteome</keyword>
<protein>
    <submittedName>
        <fullName evidence="1">YusW family protein</fullName>
    </submittedName>
</protein>
<organism evidence="1 2">
    <name type="scientific">Sporosarcina siberiensis</name>
    <dbReference type="NCBI Taxonomy" id="1365606"/>
    <lineage>
        <taxon>Bacteria</taxon>
        <taxon>Bacillati</taxon>
        <taxon>Bacillota</taxon>
        <taxon>Bacilli</taxon>
        <taxon>Bacillales</taxon>
        <taxon>Caryophanaceae</taxon>
        <taxon>Sporosarcina</taxon>
    </lineage>
</organism>
<evidence type="ECO:0000313" key="1">
    <source>
        <dbReference type="EMBL" id="MFD1928073.1"/>
    </source>
</evidence>